<gene>
    <name evidence="1" type="primary">GIN1_16</name>
    <name evidence="1" type="ORF">V5O48_007451</name>
</gene>
<dbReference type="EMBL" id="JBAHYK010000391">
    <property type="protein sequence ID" value="KAL0574501.1"/>
    <property type="molecule type" value="Genomic_DNA"/>
</dbReference>
<evidence type="ECO:0000313" key="1">
    <source>
        <dbReference type="EMBL" id="KAL0574501.1"/>
    </source>
</evidence>
<feature type="non-terminal residue" evidence="1">
    <location>
        <position position="1"/>
    </location>
</feature>
<accession>A0ABR3FGT1</accession>
<organism evidence="1 2">
    <name type="scientific">Marasmius crinis-equi</name>
    <dbReference type="NCBI Taxonomy" id="585013"/>
    <lineage>
        <taxon>Eukaryota</taxon>
        <taxon>Fungi</taxon>
        <taxon>Dikarya</taxon>
        <taxon>Basidiomycota</taxon>
        <taxon>Agaricomycotina</taxon>
        <taxon>Agaricomycetes</taxon>
        <taxon>Agaricomycetidae</taxon>
        <taxon>Agaricales</taxon>
        <taxon>Marasmiineae</taxon>
        <taxon>Marasmiaceae</taxon>
        <taxon>Marasmius</taxon>
    </lineage>
</organism>
<reference evidence="1 2" key="1">
    <citation type="submission" date="2024-02" db="EMBL/GenBank/DDBJ databases">
        <title>A draft genome for the cacao thread blight pathogen Marasmius crinis-equi.</title>
        <authorList>
            <person name="Cohen S.P."/>
            <person name="Baruah I.K."/>
            <person name="Amoako-Attah I."/>
            <person name="Bukari Y."/>
            <person name="Meinhardt L.W."/>
            <person name="Bailey B.A."/>
        </authorList>
    </citation>
    <scope>NUCLEOTIDE SEQUENCE [LARGE SCALE GENOMIC DNA]</scope>
    <source>
        <strain evidence="1 2">GH-76</strain>
    </source>
</reference>
<proteinExistence type="predicted"/>
<protein>
    <submittedName>
        <fullName evidence="1">Gypsy retrotransposon integrase-like protein 1</fullName>
    </submittedName>
</protein>
<dbReference type="Proteomes" id="UP001465976">
    <property type="component" value="Unassembled WGS sequence"/>
</dbReference>
<keyword evidence="2" id="KW-1185">Reference proteome</keyword>
<comment type="caution">
    <text evidence="1">The sequence shown here is derived from an EMBL/GenBank/DDBJ whole genome shotgun (WGS) entry which is preliminary data.</text>
</comment>
<evidence type="ECO:0000313" key="2">
    <source>
        <dbReference type="Proteomes" id="UP001465976"/>
    </source>
</evidence>
<sequence length="132" mass="15229">FDLPLPIECDDEFWETEDPEMAFKQPLGNRYAVRKTDMWTRMGISGPEWTKKIVAELDSVLNASGGHVWMFPTVMIVLYVNTSKGKKTSDVVRDVRRCIRILRRYEIAYGSSLLLAIWANCDSYKSQVTGRF</sequence>
<name>A0ABR3FGT1_9AGAR</name>